<dbReference type="Proteomes" id="UP000285326">
    <property type="component" value="Unassembled WGS sequence"/>
</dbReference>
<dbReference type="AlphaFoldDB" id="A0A420IAQ7"/>
<gene>
    <name evidence="3" type="ORF">GcM1_250070</name>
</gene>
<comment type="caution">
    <text evidence="3">The sequence shown here is derived from an EMBL/GenBank/DDBJ whole genome shotgun (WGS) entry which is preliminary data.</text>
</comment>
<keyword evidence="2" id="KW-0812">Transmembrane</keyword>
<feature type="compositionally biased region" description="Basic and acidic residues" evidence="1">
    <location>
        <begin position="26"/>
        <end position="40"/>
    </location>
</feature>
<dbReference type="EMBL" id="MCBS01025063">
    <property type="protein sequence ID" value="RKF71640.1"/>
    <property type="molecule type" value="Genomic_DNA"/>
</dbReference>
<proteinExistence type="predicted"/>
<feature type="compositionally biased region" description="Polar residues" evidence="1">
    <location>
        <begin position="174"/>
        <end position="190"/>
    </location>
</feature>
<feature type="region of interest" description="Disordered" evidence="1">
    <location>
        <begin position="1"/>
        <end position="75"/>
    </location>
</feature>
<feature type="region of interest" description="Disordered" evidence="1">
    <location>
        <begin position="132"/>
        <end position="190"/>
    </location>
</feature>
<organism evidence="3 4">
    <name type="scientific">Golovinomyces cichoracearum</name>
    <dbReference type="NCBI Taxonomy" id="62708"/>
    <lineage>
        <taxon>Eukaryota</taxon>
        <taxon>Fungi</taxon>
        <taxon>Dikarya</taxon>
        <taxon>Ascomycota</taxon>
        <taxon>Pezizomycotina</taxon>
        <taxon>Leotiomycetes</taxon>
        <taxon>Erysiphales</taxon>
        <taxon>Erysiphaceae</taxon>
        <taxon>Golovinomyces</taxon>
    </lineage>
</organism>
<protein>
    <submittedName>
        <fullName evidence="3">Putative glycoprotease family protein</fullName>
    </submittedName>
</protein>
<accession>A0A420IAQ7</accession>
<reference evidence="3 4" key="1">
    <citation type="journal article" date="2018" name="BMC Genomics">
        <title>Comparative genome analyses reveal sequence features reflecting distinct modes of host-adaptation between dicot and monocot powdery mildew.</title>
        <authorList>
            <person name="Wu Y."/>
            <person name="Ma X."/>
            <person name="Pan Z."/>
            <person name="Kale S.D."/>
            <person name="Song Y."/>
            <person name="King H."/>
            <person name="Zhang Q."/>
            <person name="Presley C."/>
            <person name="Deng X."/>
            <person name="Wei C.I."/>
            <person name="Xiao S."/>
        </authorList>
    </citation>
    <scope>NUCLEOTIDE SEQUENCE [LARGE SCALE GENOMIC DNA]</scope>
    <source>
        <strain evidence="3">UMSG1</strain>
    </source>
</reference>
<name>A0A420IAQ7_9PEZI</name>
<evidence type="ECO:0000256" key="1">
    <source>
        <dbReference type="SAM" id="MobiDB-lite"/>
    </source>
</evidence>
<keyword evidence="3" id="KW-0378">Hydrolase</keyword>
<feature type="transmembrane region" description="Helical" evidence="2">
    <location>
        <begin position="604"/>
        <end position="627"/>
    </location>
</feature>
<keyword evidence="2" id="KW-0472">Membrane</keyword>
<dbReference type="GO" id="GO:0008233">
    <property type="term" value="F:peptidase activity"/>
    <property type="evidence" value="ECO:0007669"/>
    <property type="project" value="UniProtKB-KW"/>
</dbReference>
<feature type="compositionally biased region" description="Basic residues" evidence="1">
    <location>
        <begin position="157"/>
        <end position="166"/>
    </location>
</feature>
<evidence type="ECO:0000313" key="3">
    <source>
        <dbReference type="EMBL" id="RKF71640.1"/>
    </source>
</evidence>
<evidence type="ECO:0000313" key="4">
    <source>
        <dbReference type="Proteomes" id="UP000285326"/>
    </source>
</evidence>
<sequence>MEPTNDSKAPALNKSKPSKIPTPHKIKNERARKNQRRDIKLVTSFPQRKVKRFPEYTSRSDNSPGSEYYQEQRHSDDLAQNDALCSTHVFKQQSISSLSCDKFLSQTSRHAKEKSSPEDPITLPGISLPSTYVGQGVSEPQTAISSSVESPTFHFTKSAHQRSNRFQRHDDSTSSDNIRTPVTNQNVQKENISNEVSRNFFRTADSSKSGNLLNRMYGIPQDSIESCRSSFCTTFEDDESPILSRTQQSVGQINDHLKIDTVSAQRSSLGWWNYILSPYLSSSNSLNYGNQELDTKYPIPNTALASIEARKGVQKNTRRNFFAISNDSENSSSQKEWCLNVELKSVKSGIPQIQGIRRSIRTKSVGPFVKSSPGTGLNVENKAIGEERVYLTEEESLCTENSDYSSKPGREETLKLAENQDKIPLKFPEPQRMGVRSFSQKNRISSISKLRSNNQNSHYFSHYVPRSNSHTTRKKPFGYIDEFYEPSQKPKSKISKAEFRSHLLASTISSGSNTLISEVPLSPLLQKPMNPKLGYLEKPAISNGGNYSEKHLKSLEMANSGEKNMLRRFLFEHRRTKNSRWQENYPNFDHLSRRKARNKRWRKWCFAIFLFILTLIFIILLVTMLGARPKKNNSHSQWLNLTDFPPIFVGYSTIISPALIKENSVCVIPASKWSCELPKELQISDKGDTSNLSDFFIKIDWDNSTEANATFSHANRYNRFTKKFLRHSMPAVRHAINFSPDPISPSIDEESFLGRTTDGIVSDIKAGEPTPFYVSFLESADHIEHRIRIKSIENQFPNISYIIPPPNVTPDGRAAPANLFYYFSHQPLKLFDRGLPTEHYGFYNYFDRSIFLKSLDFINKTSFQNDIDPDDLNGGAQSSKASYRCTWSQTRFLVQIWTQKNIVTQLKQSNLHTDDSNQSTNSQPSGSFPYPITITIDRHGGDPRTKMFYCYKLNEFGGLLVDSGRVNIEYRWFGGELVNPAPTLFLNQSDPSFGGFDGGNSGCQCQWSTLEEKANL</sequence>
<dbReference type="GO" id="GO:0006508">
    <property type="term" value="P:proteolysis"/>
    <property type="evidence" value="ECO:0007669"/>
    <property type="project" value="UniProtKB-KW"/>
</dbReference>
<keyword evidence="3" id="KW-0645">Protease</keyword>
<keyword evidence="2" id="KW-1133">Transmembrane helix</keyword>
<feature type="compositionally biased region" description="Polar residues" evidence="1">
    <location>
        <begin position="132"/>
        <end position="155"/>
    </location>
</feature>
<evidence type="ECO:0000256" key="2">
    <source>
        <dbReference type="SAM" id="Phobius"/>
    </source>
</evidence>